<evidence type="ECO:0000313" key="2">
    <source>
        <dbReference type="Proteomes" id="UP000282378"/>
    </source>
</evidence>
<evidence type="ECO:0008006" key="3">
    <source>
        <dbReference type="Google" id="ProtNLM"/>
    </source>
</evidence>
<sequence length="66" mass="7185">MNEGANGNASRLEWIALLDEPASIDRGEITDKGSINQRAVLQWRATKVEALYRDQDASRLSAGSPA</sequence>
<comment type="caution">
    <text evidence="1">The sequence shown here is derived from an EMBL/GenBank/DDBJ whole genome shotgun (WGS) entry which is preliminary data.</text>
</comment>
<dbReference type="AlphaFoldDB" id="A0A3M2ZCF8"/>
<name>A0A3M2ZCF8_PSEYM</name>
<reference evidence="1 2" key="1">
    <citation type="submission" date="2018-08" db="EMBL/GenBank/DDBJ databases">
        <title>Recombination of ecologically and evolutionarily significant loci maintains genetic cohesion in the Pseudomonas syringae species complex.</title>
        <authorList>
            <person name="Dillon M."/>
            <person name="Thakur S."/>
            <person name="Almeida R.N.D."/>
            <person name="Weir B.S."/>
            <person name="Guttman D.S."/>
        </authorList>
    </citation>
    <scope>NUCLEOTIDE SEQUENCE [LARGE SCALE GENOMIC DNA]</scope>
    <source>
        <strain evidence="1 2">88_10</strain>
    </source>
</reference>
<dbReference type="Proteomes" id="UP000282378">
    <property type="component" value="Unassembled WGS sequence"/>
</dbReference>
<dbReference type="EMBL" id="RBNL01001804">
    <property type="protein sequence ID" value="RML85575.1"/>
    <property type="molecule type" value="Genomic_DNA"/>
</dbReference>
<evidence type="ECO:0000313" key="1">
    <source>
        <dbReference type="EMBL" id="RML85575.1"/>
    </source>
</evidence>
<gene>
    <name evidence="1" type="ORF">APX70_200367</name>
</gene>
<accession>A0A3M2ZCF8</accession>
<proteinExistence type="predicted"/>
<organism evidence="1 2">
    <name type="scientific">Pseudomonas syringae pv. maculicola</name>
    <dbReference type="NCBI Taxonomy" id="59511"/>
    <lineage>
        <taxon>Bacteria</taxon>
        <taxon>Pseudomonadati</taxon>
        <taxon>Pseudomonadota</taxon>
        <taxon>Gammaproteobacteria</taxon>
        <taxon>Pseudomonadales</taxon>
        <taxon>Pseudomonadaceae</taxon>
        <taxon>Pseudomonas</taxon>
    </lineage>
</organism>
<protein>
    <recommendedName>
        <fullName evidence="3">Feruloyl-CoA synthase</fullName>
    </recommendedName>
</protein>